<sequence>MTPVMISWQHKSAVVATSLQSPLGKESSQVDNQLLDSNFIVILPALLSDTTLPLSIIVHLSATPSALSVAGFCTPKLILKWRMKTH</sequence>
<dbReference type="Proteomes" id="UP000594638">
    <property type="component" value="Unassembled WGS sequence"/>
</dbReference>
<comment type="caution">
    <text evidence="1">The sequence shown here is derived from an EMBL/GenBank/DDBJ whole genome shotgun (WGS) entry which is preliminary data.</text>
</comment>
<protein>
    <submittedName>
        <fullName evidence="1">Uncharacterized protein</fullName>
    </submittedName>
</protein>
<reference evidence="1 2" key="1">
    <citation type="submission" date="2019-12" db="EMBL/GenBank/DDBJ databases">
        <authorList>
            <person name="Alioto T."/>
            <person name="Alioto T."/>
            <person name="Gomez Garrido J."/>
        </authorList>
    </citation>
    <scope>NUCLEOTIDE SEQUENCE [LARGE SCALE GENOMIC DNA]</scope>
</reference>
<keyword evidence="2" id="KW-1185">Reference proteome</keyword>
<gene>
    <name evidence="1" type="ORF">OLEA9_A039014</name>
</gene>
<organism evidence="1 2">
    <name type="scientific">Olea europaea subsp. europaea</name>
    <dbReference type="NCBI Taxonomy" id="158383"/>
    <lineage>
        <taxon>Eukaryota</taxon>
        <taxon>Viridiplantae</taxon>
        <taxon>Streptophyta</taxon>
        <taxon>Embryophyta</taxon>
        <taxon>Tracheophyta</taxon>
        <taxon>Spermatophyta</taxon>
        <taxon>Magnoliopsida</taxon>
        <taxon>eudicotyledons</taxon>
        <taxon>Gunneridae</taxon>
        <taxon>Pentapetalae</taxon>
        <taxon>asterids</taxon>
        <taxon>lamiids</taxon>
        <taxon>Lamiales</taxon>
        <taxon>Oleaceae</taxon>
        <taxon>Oleeae</taxon>
        <taxon>Olea</taxon>
    </lineage>
</organism>
<evidence type="ECO:0000313" key="1">
    <source>
        <dbReference type="EMBL" id="CAA2999807.1"/>
    </source>
</evidence>
<name>A0A8S0T446_OLEEU</name>
<proteinExistence type="predicted"/>
<dbReference type="AlphaFoldDB" id="A0A8S0T446"/>
<evidence type="ECO:0000313" key="2">
    <source>
        <dbReference type="Proteomes" id="UP000594638"/>
    </source>
</evidence>
<dbReference type="Gramene" id="OE9A039014T1">
    <property type="protein sequence ID" value="OE9A039014C1"/>
    <property type="gene ID" value="OE9A039014"/>
</dbReference>
<dbReference type="EMBL" id="CACTIH010005652">
    <property type="protein sequence ID" value="CAA2999807.1"/>
    <property type="molecule type" value="Genomic_DNA"/>
</dbReference>
<accession>A0A8S0T446</accession>